<keyword evidence="1" id="KW-0472">Membrane</keyword>
<dbReference type="RefSeq" id="WP_313982070.1">
    <property type="nucleotide sequence ID" value="NZ_JASJOS010000009.1"/>
</dbReference>
<organism evidence="2 3">
    <name type="scientific">Xanthocytophaga flava</name>
    <dbReference type="NCBI Taxonomy" id="3048013"/>
    <lineage>
        <taxon>Bacteria</taxon>
        <taxon>Pseudomonadati</taxon>
        <taxon>Bacteroidota</taxon>
        <taxon>Cytophagia</taxon>
        <taxon>Cytophagales</taxon>
        <taxon>Rhodocytophagaceae</taxon>
        <taxon>Xanthocytophaga</taxon>
    </lineage>
</organism>
<feature type="transmembrane region" description="Helical" evidence="1">
    <location>
        <begin position="6"/>
        <end position="30"/>
    </location>
</feature>
<dbReference type="EMBL" id="JASJOS010000009">
    <property type="protein sequence ID" value="MDJ1482737.1"/>
    <property type="molecule type" value="Genomic_DNA"/>
</dbReference>
<sequence length="80" mass="8889">MDSRIQIIITACHVGSLVNGGVFLLGSLAAKMKTTVYGNQSWSLNSDSMFGGILGVIPYYQTVMWDDGEYKKENDRMHLD</sequence>
<evidence type="ECO:0000256" key="1">
    <source>
        <dbReference type="SAM" id="Phobius"/>
    </source>
</evidence>
<reference evidence="2" key="1">
    <citation type="submission" date="2023-05" db="EMBL/GenBank/DDBJ databases">
        <authorList>
            <person name="Zhang X."/>
        </authorList>
    </citation>
    <scope>NUCLEOTIDE SEQUENCE</scope>
    <source>
        <strain evidence="2">YF14B1</strain>
    </source>
</reference>
<comment type="caution">
    <text evidence="2">The sequence shown here is derived from an EMBL/GenBank/DDBJ whole genome shotgun (WGS) entry which is preliminary data.</text>
</comment>
<keyword evidence="1" id="KW-1133">Transmembrane helix</keyword>
<gene>
    <name evidence="2" type="ORF">QNI16_19715</name>
</gene>
<evidence type="ECO:0000313" key="3">
    <source>
        <dbReference type="Proteomes" id="UP001241110"/>
    </source>
</evidence>
<protein>
    <submittedName>
        <fullName evidence="2">Uncharacterized protein</fullName>
    </submittedName>
</protein>
<evidence type="ECO:0000313" key="2">
    <source>
        <dbReference type="EMBL" id="MDJ1482737.1"/>
    </source>
</evidence>
<proteinExistence type="predicted"/>
<accession>A0AAE3QNT3</accession>
<name>A0AAE3QNT3_9BACT</name>
<dbReference type="AlphaFoldDB" id="A0AAE3QNT3"/>
<keyword evidence="1" id="KW-0812">Transmembrane</keyword>
<dbReference type="Proteomes" id="UP001241110">
    <property type="component" value="Unassembled WGS sequence"/>
</dbReference>